<dbReference type="EMBL" id="JBBPIX010000001">
    <property type="protein sequence ID" value="MEK6462744.1"/>
    <property type="molecule type" value="Genomic_DNA"/>
</dbReference>
<dbReference type="Proteomes" id="UP001367513">
    <property type="component" value="Unassembled WGS sequence"/>
</dbReference>
<comment type="caution">
    <text evidence="1">The sequence shown here is derived from an EMBL/GenBank/DDBJ whole genome shotgun (WGS) entry which is preliminary data.</text>
</comment>
<evidence type="ECO:0000313" key="2">
    <source>
        <dbReference type="Proteomes" id="UP001367513"/>
    </source>
</evidence>
<name>A0ABU9A8P2_PSEA5</name>
<dbReference type="RefSeq" id="WP_345651158.1">
    <property type="nucleotide sequence ID" value="NZ_BAAAOD010000047.1"/>
</dbReference>
<organism evidence="1 2">
    <name type="scientific">Pseudonocardia alni subsp. carboxydivorans</name>
    <dbReference type="NCBI Taxonomy" id="415010"/>
    <lineage>
        <taxon>Bacteria</taxon>
        <taxon>Bacillati</taxon>
        <taxon>Actinomycetota</taxon>
        <taxon>Actinomycetes</taxon>
        <taxon>Pseudonocardiales</taxon>
        <taxon>Pseudonocardiaceae</taxon>
        <taxon>Pseudonocardia</taxon>
    </lineage>
</organism>
<reference evidence="1 2" key="1">
    <citation type="submission" date="2024-03" db="EMBL/GenBank/DDBJ databases">
        <title>Draft genome sequence of Pseudonocardia carboxydivorans JCM 14827.</title>
        <authorList>
            <person name="Duangmal K."/>
        </authorList>
    </citation>
    <scope>NUCLEOTIDE SEQUENCE [LARGE SCALE GENOMIC DNA]</scope>
    <source>
        <strain evidence="1 2">JCM 14827</strain>
    </source>
</reference>
<proteinExistence type="predicted"/>
<evidence type="ECO:0008006" key="3">
    <source>
        <dbReference type="Google" id="ProtNLM"/>
    </source>
</evidence>
<protein>
    <recommendedName>
        <fullName evidence="3">Excreted virulence factor EspC (Type VII ESX diderm)</fullName>
    </recommendedName>
</protein>
<gene>
    <name evidence="1" type="ORF">WG925_03230</name>
</gene>
<sequence length="80" mass="8242">MADLTAAATTTIRGGDPATLVAELRAQTAALHGMRGDLLSSGYGPDMLDRLDKLLEAFTADGAGEKTQLLHSRAVLGAFG</sequence>
<keyword evidence="2" id="KW-1185">Reference proteome</keyword>
<accession>A0ABU9A8P2</accession>
<evidence type="ECO:0000313" key="1">
    <source>
        <dbReference type="EMBL" id="MEK6462744.1"/>
    </source>
</evidence>